<dbReference type="Proteomes" id="UP000291422">
    <property type="component" value="Unassembled WGS sequence"/>
</dbReference>
<evidence type="ECO:0000259" key="7">
    <source>
        <dbReference type="SMART" id="SM00835"/>
    </source>
</evidence>
<keyword evidence="3" id="KW-0964">Secreted</keyword>
<comment type="caution">
    <text evidence="8">The sequence shown here is derived from an EMBL/GenBank/DDBJ whole genome shotgun (WGS) entry which is preliminary data.</text>
</comment>
<keyword evidence="5" id="KW-0464">Manganese</keyword>
<dbReference type="VEuPathDB" id="FungiDB:CC77DRAFT_1066617"/>
<dbReference type="GO" id="GO:0030145">
    <property type="term" value="F:manganese ion binding"/>
    <property type="evidence" value="ECO:0007669"/>
    <property type="project" value="InterPro"/>
</dbReference>
<dbReference type="SUPFAM" id="SSF51182">
    <property type="entry name" value="RmlC-like cupins"/>
    <property type="match status" value="1"/>
</dbReference>
<organism evidence="8 9">
    <name type="scientific">Alternaria alternata</name>
    <name type="common">Alternaria rot fungus</name>
    <name type="synonym">Torula alternata</name>
    <dbReference type="NCBI Taxonomy" id="5599"/>
    <lineage>
        <taxon>Eukaryota</taxon>
        <taxon>Fungi</taxon>
        <taxon>Dikarya</taxon>
        <taxon>Ascomycota</taxon>
        <taxon>Pezizomycotina</taxon>
        <taxon>Dothideomycetes</taxon>
        <taxon>Pleosporomycetidae</taxon>
        <taxon>Pleosporales</taxon>
        <taxon>Pleosporineae</taxon>
        <taxon>Pleosporaceae</taxon>
        <taxon>Alternaria</taxon>
        <taxon>Alternaria sect. Alternaria</taxon>
        <taxon>Alternaria alternata complex</taxon>
    </lineage>
</organism>
<dbReference type="SMART" id="SM00835">
    <property type="entry name" value="Cupin_1"/>
    <property type="match status" value="1"/>
</dbReference>
<dbReference type="InterPro" id="IPR006045">
    <property type="entry name" value="Cupin_1"/>
</dbReference>
<dbReference type="EMBL" id="PDXD01000295">
    <property type="protein sequence ID" value="RYN51136.1"/>
    <property type="molecule type" value="Genomic_DNA"/>
</dbReference>
<comment type="subcellular location">
    <subcellularLocation>
        <location evidence="1">Secreted</location>
    </subcellularLocation>
</comment>
<feature type="chain" id="PRO_5020620175" description="Cupin type-1 domain-containing protein" evidence="6">
    <location>
        <begin position="20"/>
        <end position="242"/>
    </location>
</feature>
<feature type="domain" description="Cupin type-1" evidence="7">
    <location>
        <begin position="80"/>
        <end position="235"/>
    </location>
</feature>
<feature type="non-terminal residue" evidence="8">
    <location>
        <position position="242"/>
    </location>
</feature>
<keyword evidence="6" id="KW-0732">Signal</keyword>
<evidence type="ECO:0000313" key="8">
    <source>
        <dbReference type="EMBL" id="RYN51136.1"/>
    </source>
</evidence>
<protein>
    <recommendedName>
        <fullName evidence="7">Cupin type-1 domain-containing protein</fullName>
    </recommendedName>
</protein>
<dbReference type="CDD" id="cd02241">
    <property type="entry name" value="cupin_OxOx"/>
    <property type="match status" value="1"/>
</dbReference>
<dbReference type="Gene3D" id="2.60.120.10">
    <property type="entry name" value="Jelly Rolls"/>
    <property type="match status" value="1"/>
</dbReference>
<evidence type="ECO:0000256" key="1">
    <source>
        <dbReference type="ARBA" id="ARBA00004613"/>
    </source>
</evidence>
<dbReference type="Pfam" id="PF00190">
    <property type="entry name" value="Cupin_1"/>
    <property type="match status" value="1"/>
</dbReference>
<dbReference type="InterPro" id="IPR011051">
    <property type="entry name" value="RmlC_Cupin_sf"/>
</dbReference>
<comment type="similarity">
    <text evidence="2">Belongs to the germin family.</text>
</comment>
<accession>A0A4Q4MH84</accession>
<dbReference type="AlphaFoldDB" id="A0A4Q4MH84"/>
<evidence type="ECO:0000256" key="2">
    <source>
        <dbReference type="ARBA" id="ARBA00007456"/>
    </source>
</evidence>
<dbReference type="InterPro" id="IPR001929">
    <property type="entry name" value="Germin"/>
</dbReference>
<evidence type="ECO:0000256" key="5">
    <source>
        <dbReference type="ARBA" id="ARBA00023211"/>
    </source>
</evidence>
<reference evidence="9" key="1">
    <citation type="journal article" date="2019" name="bioRxiv">
        <title>Genomics, evolutionary history and diagnostics of the Alternaria alternata species group including apple and Asian pear pathotypes.</title>
        <authorList>
            <person name="Armitage A.D."/>
            <person name="Cockerton H.M."/>
            <person name="Sreenivasaprasad S."/>
            <person name="Woodhall J.W."/>
            <person name="Lane C.R."/>
            <person name="Harrison R.J."/>
            <person name="Clarkson J.P."/>
        </authorList>
    </citation>
    <scope>NUCLEOTIDE SEQUENCE [LARGE SCALE GENOMIC DNA]</scope>
    <source>
        <strain evidence="9">FERA 1177</strain>
    </source>
</reference>
<keyword evidence="4" id="KW-0479">Metal-binding</keyword>
<dbReference type="PANTHER" id="PTHR31238">
    <property type="entry name" value="GERMIN-LIKE PROTEIN SUBFAMILY 3 MEMBER 3"/>
    <property type="match status" value="1"/>
</dbReference>
<name>A0A4Q4MH84_ALTAL</name>
<gene>
    <name evidence="8" type="ORF">AA0117_g13398</name>
</gene>
<proteinExistence type="inferred from homology"/>
<evidence type="ECO:0000256" key="3">
    <source>
        <dbReference type="ARBA" id="ARBA00022525"/>
    </source>
</evidence>
<dbReference type="GO" id="GO:0005576">
    <property type="term" value="C:extracellular region"/>
    <property type="evidence" value="ECO:0007669"/>
    <property type="project" value="UniProtKB-SubCell"/>
</dbReference>
<sequence>MFAPLKVLLALLAVQAGHALPQHTTCSPSAATQPTTTAAAGPQLSRDAFVVPKVVDRFQKQLVQDEKLLSGQALRDVVVFDFNGALPAPGALGGATKAADIQTYPYSTGFDLSMTVLFLEPCGINTPHVHPRAAEFLVLVEGSSVRFGSILENGLVKPGEKQEIAGTLKRFEMTAFSQGSMHWQFNDGCERAVLVAALSSGDPGTNQMTNFFQLDPGVVNATLGNPSSINGSAVEAFRELIP</sequence>
<evidence type="ECO:0000313" key="9">
    <source>
        <dbReference type="Proteomes" id="UP000291422"/>
    </source>
</evidence>
<evidence type="ECO:0000256" key="6">
    <source>
        <dbReference type="SAM" id="SignalP"/>
    </source>
</evidence>
<evidence type="ECO:0000256" key="4">
    <source>
        <dbReference type="ARBA" id="ARBA00022723"/>
    </source>
</evidence>
<feature type="signal peptide" evidence="6">
    <location>
        <begin position="1"/>
        <end position="19"/>
    </location>
</feature>
<dbReference type="InterPro" id="IPR014710">
    <property type="entry name" value="RmlC-like_jellyroll"/>
</dbReference>